<evidence type="ECO:0000313" key="3">
    <source>
        <dbReference type="EMBL" id="QEU96540.1"/>
    </source>
</evidence>
<protein>
    <submittedName>
        <fullName evidence="3">GNAT family N-acetyltransferase</fullName>
    </submittedName>
</protein>
<accession>A0A5J6GKV0</accession>
<reference evidence="3 4" key="1">
    <citation type="submission" date="2017-09" db="EMBL/GenBank/DDBJ databases">
        <authorList>
            <person name="Lee N."/>
            <person name="Cho B.-K."/>
        </authorList>
    </citation>
    <scope>NUCLEOTIDE SEQUENCE [LARGE SCALE GENOMIC DNA]</scope>
    <source>
        <strain evidence="3 4">ATCC 12853</strain>
    </source>
</reference>
<dbReference type="AlphaFoldDB" id="A0A5J6GKV0"/>
<dbReference type="GO" id="GO:0016747">
    <property type="term" value="F:acyltransferase activity, transferring groups other than amino-acyl groups"/>
    <property type="evidence" value="ECO:0007669"/>
    <property type="project" value="InterPro"/>
</dbReference>
<keyword evidence="3" id="KW-0808">Transferase</keyword>
<dbReference type="Gene3D" id="3.40.630.30">
    <property type="match status" value="1"/>
</dbReference>
<dbReference type="InterPro" id="IPR000182">
    <property type="entry name" value="GNAT_dom"/>
</dbReference>
<gene>
    <name evidence="3" type="ORF">CP970_41360</name>
</gene>
<feature type="compositionally biased region" description="Low complexity" evidence="1">
    <location>
        <begin position="9"/>
        <end position="28"/>
    </location>
</feature>
<dbReference type="SUPFAM" id="SSF55729">
    <property type="entry name" value="Acyl-CoA N-acyltransferases (Nat)"/>
    <property type="match status" value="1"/>
</dbReference>
<dbReference type="InterPro" id="IPR054597">
    <property type="entry name" value="FeeM_cat"/>
</dbReference>
<sequence length="271" mass="29657">MSRCAKACATTTPATSPTSGASWAASSPRTWTDGRTRKHVDGRREGTMVDDITFRRARTPAEDADVLRLREAVYVQDQERLTDTAQTADTFDKFDAQAYYLLAYAGTEAVGTIKIVPDSPAGIPCEDVADIGELRAAGHRLVEFGHLMTLPGVRNQKIGMRLMREALVHSAQVHQVTCILGDFFIDDRDGKLRDFYTDIGFVPVHGPYLDPRFTGAPLSMVAALDVPESVRLCKELGADANGLLRYFFQDFEAYARGSSEYADVPAGTGRG</sequence>
<organism evidence="3 4">
    <name type="scientific">Streptomyces kanamyceticus</name>
    <dbReference type="NCBI Taxonomy" id="1967"/>
    <lineage>
        <taxon>Bacteria</taxon>
        <taxon>Bacillati</taxon>
        <taxon>Actinomycetota</taxon>
        <taxon>Actinomycetes</taxon>
        <taxon>Kitasatosporales</taxon>
        <taxon>Streptomycetaceae</taxon>
        <taxon>Streptomyces</taxon>
    </lineage>
</organism>
<dbReference type="Proteomes" id="UP000325529">
    <property type="component" value="Chromosome"/>
</dbReference>
<evidence type="ECO:0000259" key="2">
    <source>
        <dbReference type="PROSITE" id="PS51186"/>
    </source>
</evidence>
<evidence type="ECO:0000313" key="4">
    <source>
        <dbReference type="Proteomes" id="UP000325529"/>
    </source>
</evidence>
<dbReference type="KEGG" id="ska:CP970_41360"/>
<dbReference type="InterPro" id="IPR016181">
    <property type="entry name" value="Acyl_CoA_acyltransferase"/>
</dbReference>
<keyword evidence="4" id="KW-1185">Reference proteome</keyword>
<feature type="domain" description="N-acetyltransferase" evidence="2">
    <location>
        <begin position="52"/>
        <end position="225"/>
    </location>
</feature>
<evidence type="ECO:0000256" key="1">
    <source>
        <dbReference type="SAM" id="MobiDB-lite"/>
    </source>
</evidence>
<name>A0A5J6GKV0_STRKN</name>
<dbReference type="PROSITE" id="PS51186">
    <property type="entry name" value="GNAT"/>
    <property type="match status" value="1"/>
</dbReference>
<feature type="region of interest" description="Disordered" evidence="1">
    <location>
        <begin position="1"/>
        <end position="37"/>
    </location>
</feature>
<dbReference type="EMBL" id="CP023699">
    <property type="protein sequence ID" value="QEU96540.1"/>
    <property type="molecule type" value="Genomic_DNA"/>
</dbReference>
<dbReference type="Pfam" id="PF21926">
    <property type="entry name" value="FeeM"/>
    <property type="match status" value="1"/>
</dbReference>
<proteinExistence type="predicted"/>